<gene>
    <name evidence="1" type="ORF">CAPSK01_001031</name>
</gene>
<dbReference type="AlphaFoldDB" id="A0A084Y3J2"/>
<sequence>MVHDKGERQLTRVNPVEDSIADSAPRLVGALRLDAVPFLDHAVEALGLFHTLEAPEPQRHRRDGDQHRLIEGRQLSRADGITAFSVTVRRSPTYAGPFRMSRQERRRSRLRMR</sequence>
<protein>
    <submittedName>
        <fullName evidence="1">Uncharacterized protein</fullName>
    </submittedName>
</protein>
<dbReference type="STRING" id="1457154.CAPSK01_001031"/>
<proteinExistence type="predicted"/>
<dbReference type="Proteomes" id="UP000019812">
    <property type="component" value="Unassembled WGS sequence"/>
</dbReference>
<name>A0A084Y3J2_9PROT</name>
<accession>A0A084Y3J2</accession>
<comment type="caution">
    <text evidence="1">The sequence shown here is derived from an EMBL/GenBank/DDBJ whole genome shotgun (WGS) entry which is preliminary data.</text>
</comment>
<evidence type="ECO:0000313" key="1">
    <source>
        <dbReference type="EMBL" id="KFB69286.1"/>
    </source>
</evidence>
<evidence type="ECO:0000313" key="2">
    <source>
        <dbReference type="Proteomes" id="UP000019812"/>
    </source>
</evidence>
<dbReference type="EMBL" id="JDSS02000016">
    <property type="protein sequence ID" value="KFB69286.1"/>
    <property type="molecule type" value="Genomic_DNA"/>
</dbReference>
<reference evidence="1 2" key="1">
    <citation type="submission" date="2014-07" db="EMBL/GenBank/DDBJ databases">
        <title>Expanding our view of genomic diversity in Candidatus Accumulibacter clades.</title>
        <authorList>
            <person name="Skennerton C.T."/>
            <person name="Barr J.J."/>
            <person name="Slater F.R."/>
            <person name="Bond P.L."/>
            <person name="Tyson G.W."/>
        </authorList>
    </citation>
    <scope>NUCLEOTIDE SEQUENCE [LARGE SCALE GENOMIC DNA]</scope>
    <source>
        <strain evidence="2">SK-01</strain>
    </source>
</reference>
<organism evidence="1 2">
    <name type="scientific">Candidatus Accumulibacter vicinus</name>
    <dbReference type="NCBI Taxonomy" id="2954382"/>
    <lineage>
        <taxon>Bacteria</taxon>
        <taxon>Pseudomonadati</taxon>
        <taxon>Pseudomonadota</taxon>
        <taxon>Betaproteobacteria</taxon>
        <taxon>Candidatus Accumulibacter</taxon>
    </lineage>
</organism>